<dbReference type="PATRIC" id="fig|270351.10.peg.4857"/>
<sequence length="693" mass="68973">MPDSITANLSLPLMAAAQAQKHVTHNEALVGLDTLVQLAVLDKDLTAPPANPAEGDRYLIAGASPTGAWAGWGGRVVRYQDGAWRSFPPRPGWLAFVADEADLYTYTGMAWASFRSTLTVLQNLTRLGIGTTADAGNPFAAKLNKALWTALTTGEGGTGDLRTTLNKQAAGNVLSLLFQSGFSGRAELGLTGDDDLRVKVSGDGGTWREALRVDRNTGGLDFAAAEASAPIAGTVDLGGLGALRVVLTGSGTVTSFGTAPNRVRLLRFTGAATLTHDAASLALPGGANLVTAAGDTAVAVSDAAGTWRVVDYARASGKAVTGPAAAEILDASGSGRSVLTGSPSTGAGALGVGAANIPTFAGVNVVASGFDGTVSFESQQAPATSYRRKTLFSSVNVGGGNDLLVRSSRPSDGAFVDHVLSASAPGTILTTGSTAVSPTFAGMTVTNGGVFGDLRVNAGGNAFEAGGSIAFGIAQLQNYGPMAMVQGRLGNATGSELQGDLVVMTRPVGASGAALLERMRVTSRGLVGIGTANPQVALDVGGGAGARLGGVTAAAAYFGIGNNAAWGGIVLGSGANGNTPFVAASRDGNGNPLALSLQAGSVTAACLLPNGNVGIGTTNPGALLDVAGSAAIGGTLKLGTYIVSTLPAGVFGSVVHVSNGRKVGEGSGSGTGVVAYYSNGNWRRLSDDSPVAA</sequence>
<organism evidence="1 2">
    <name type="scientific">Methylobacterium aquaticum</name>
    <dbReference type="NCBI Taxonomy" id="270351"/>
    <lineage>
        <taxon>Bacteria</taxon>
        <taxon>Pseudomonadati</taxon>
        <taxon>Pseudomonadota</taxon>
        <taxon>Alphaproteobacteria</taxon>
        <taxon>Hyphomicrobiales</taxon>
        <taxon>Methylobacteriaceae</taxon>
        <taxon>Methylobacterium</taxon>
    </lineage>
</organism>
<name>A0A0C6FHD2_9HYPH</name>
<proteinExistence type="predicted"/>
<dbReference type="Proteomes" id="UP000061432">
    <property type="component" value="Chromosome"/>
</dbReference>
<accession>A0A0C6FHD2</accession>
<protein>
    <recommendedName>
        <fullName evidence="3">DUF2793 domain-containing protein</fullName>
    </recommendedName>
</protein>
<reference evidence="1 2" key="1">
    <citation type="journal article" date="2015" name="Genome Announc.">
        <title>Complete Genome Sequence of Methylobacterium aquaticum Strain 22A, Isolated from Racomitrium japonicum Moss.</title>
        <authorList>
            <person name="Tani A."/>
            <person name="Ogura Y."/>
            <person name="Hayashi T."/>
            <person name="Kimbara K."/>
        </authorList>
    </citation>
    <scope>NUCLEOTIDE SEQUENCE [LARGE SCALE GENOMIC DNA]</scope>
    <source>
        <strain evidence="1 2">MA-22A</strain>
    </source>
</reference>
<dbReference type="EMBL" id="AP014704">
    <property type="protein sequence ID" value="BAQ47958.1"/>
    <property type="molecule type" value="Genomic_DNA"/>
</dbReference>
<evidence type="ECO:0008006" key="3">
    <source>
        <dbReference type="Google" id="ProtNLM"/>
    </source>
</evidence>
<reference evidence="2" key="2">
    <citation type="submission" date="2015-01" db="EMBL/GenBank/DDBJ databases">
        <title>Complete genome sequence of Methylobacterium aquaticum strain 22A.</title>
        <authorList>
            <person name="Tani A."/>
            <person name="Ogura Y."/>
            <person name="Hayashi T."/>
        </authorList>
    </citation>
    <scope>NUCLEOTIDE SEQUENCE [LARGE SCALE GENOMIC DNA]</scope>
    <source>
        <strain evidence="2">MA-22A</strain>
    </source>
</reference>
<dbReference type="KEGG" id="maqu:Maq22A_c25295"/>
<dbReference type="Pfam" id="PF10983">
    <property type="entry name" value="DUF2793"/>
    <property type="match status" value="1"/>
</dbReference>
<dbReference type="RefSeq" id="WP_082742669.1">
    <property type="nucleotide sequence ID" value="NZ_AP014704.1"/>
</dbReference>
<dbReference type="InterPro" id="IPR021251">
    <property type="entry name" value="DUF2793"/>
</dbReference>
<dbReference type="STRING" id="270351.Maq22A_c25295"/>
<evidence type="ECO:0000313" key="2">
    <source>
        <dbReference type="Proteomes" id="UP000061432"/>
    </source>
</evidence>
<dbReference type="AlphaFoldDB" id="A0A0C6FHD2"/>
<gene>
    <name evidence="1" type="ORF">Maq22A_c25295</name>
</gene>
<evidence type="ECO:0000313" key="1">
    <source>
        <dbReference type="EMBL" id="BAQ47958.1"/>
    </source>
</evidence>